<proteinExistence type="predicted"/>
<evidence type="ECO:0000259" key="2">
    <source>
        <dbReference type="Pfam" id="PF13590"/>
    </source>
</evidence>
<dbReference type="Proteomes" id="UP000052052">
    <property type="component" value="Unassembled WGS sequence"/>
</dbReference>
<evidence type="ECO:0000256" key="1">
    <source>
        <dbReference type="SAM" id="SignalP"/>
    </source>
</evidence>
<dbReference type="Pfam" id="PF13590">
    <property type="entry name" value="DUF4136"/>
    <property type="match status" value="1"/>
</dbReference>
<dbReference type="RefSeq" id="WP_057656852.1">
    <property type="nucleotide sequence ID" value="NZ_LDJL01000002.1"/>
</dbReference>
<reference evidence="3 4" key="1">
    <citation type="submission" date="2015-05" db="EMBL/GenBank/DDBJ databases">
        <title>Genome sequencing and analysis of members of genus Stenotrophomonas.</title>
        <authorList>
            <person name="Patil P.P."/>
            <person name="Midha S."/>
            <person name="Patil P.B."/>
        </authorList>
    </citation>
    <scope>NUCLEOTIDE SEQUENCE [LARGE SCALE GENOMIC DNA]</scope>
    <source>
        <strain evidence="3 4">DSM 21858</strain>
    </source>
</reference>
<evidence type="ECO:0000313" key="4">
    <source>
        <dbReference type="Proteomes" id="UP000052052"/>
    </source>
</evidence>
<feature type="signal peptide" evidence="1">
    <location>
        <begin position="1"/>
        <end position="26"/>
    </location>
</feature>
<dbReference type="AlphaFoldDB" id="A0A0R0CQ49"/>
<keyword evidence="4" id="KW-1185">Reference proteome</keyword>
<feature type="domain" description="DUF4136" evidence="2">
    <location>
        <begin position="30"/>
        <end position="184"/>
    </location>
</feature>
<keyword evidence="3" id="KW-0449">Lipoprotein</keyword>
<organism evidence="3 4">
    <name type="scientific">Pseudoxanthomonas dokdonensis</name>
    <dbReference type="NCBI Taxonomy" id="344882"/>
    <lineage>
        <taxon>Bacteria</taxon>
        <taxon>Pseudomonadati</taxon>
        <taxon>Pseudomonadota</taxon>
        <taxon>Gammaproteobacteria</taxon>
        <taxon>Lysobacterales</taxon>
        <taxon>Lysobacteraceae</taxon>
        <taxon>Pseudoxanthomonas</taxon>
    </lineage>
</organism>
<dbReference type="EMBL" id="LDJL01000002">
    <property type="protein sequence ID" value="KRG71478.1"/>
    <property type="molecule type" value="Genomic_DNA"/>
</dbReference>
<evidence type="ECO:0000313" key="3">
    <source>
        <dbReference type="EMBL" id="KRG71478.1"/>
    </source>
</evidence>
<gene>
    <name evidence="3" type="ORF">ABB29_01490</name>
</gene>
<protein>
    <submittedName>
        <fullName evidence="3">Lipoprotein</fullName>
    </submittedName>
</protein>
<name>A0A0R0CQ49_9GAMM</name>
<sequence>MNVSLKKFQWLAAASLVAVVAGCASSPTIRSDFDPSADFSQYRTYDYFSPLGTDSEGYSTILTNTIKSAVDREMQARGYVKSSSSPTLLVNFGAKVQQKTDVNTVPAAPVGGYYGYRGGFYAPWGGWGNETYVDQYNEGTLNIDLVDPARKQLVWEGVAVGRVSDDTNSASVNAAVTQIFAKYPFTAGSATAQPQK</sequence>
<comment type="caution">
    <text evidence="3">The sequence shown here is derived from an EMBL/GenBank/DDBJ whole genome shotgun (WGS) entry which is preliminary data.</text>
</comment>
<accession>A0A0R0CQ49</accession>
<keyword evidence="1" id="KW-0732">Signal</keyword>
<dbReference type="PATRIC" id="fig|344882.3.peg.1494"/>
<dbReference type="OrthoDB" id="118896at2"/>
<dbReference type="PROSITE" id="PS51257">
    <property type="entry name" value="PROKAR_LIPOPROTEIN"/>
    <property type="match status" value="1"/>
</dbReference>
<feature type="chain" id="PRO_5006394369" evidence="1">
    <location>
        <begin position="27"/>
        <end position="196"/>
    </location>
</feature>
<dbReference type="STRING" id="344882.ABB29_01490"/>
<dbReference type="Gene3D" id="3.30.160.670">
    <property type="match status" value="1"/>
</dbReference>
<dbReference type="InterPro" id="IPR025411">
    <property type="entry name" value="DUF4136"/>
</dbReference>